<sequence length="226" mass="25852">MFEYQLKPSNRRRSIAIKVTEAGVVVHTPMGVSTHQLHSWLLSKQSWVLAQQKKLQTLPQLQVPWVSSKVRIFGEVYECHFHSTGESEVIHNKQTVNVCVRQPSNTAECRKALLSLLQSELERYVMSVLPTLAKNMGVCIASVKFREYKSRWGSCSSNKALTFNTLLVGAHKAAIEYVIIHELAHCHVLAHNHAFWQIVSRYCSDYQENVKWFRVSGRSLFISKAQ</sequence>
<gene>
    <name evidence="2" type="ORF">PAUR_a0870</name>
</gene>
<proteinExistence type="predicted"/>
<dbReference type="RefSeq" id="WP_192506932.1">
    <property type="nucleotide sequence ID" value="NZ_AQGV01000012.1"/>
</dbReference>
<evidence type="ECO:0000259" key="1">
    <source>
        <dbReference type="Pfam" id="PF01863"/>
    </source>
</evidence>
<name>A0ABR9E958_9GAMM</name>
<organism evidence="2 3">
    <name type="scientific">Pseudoalteromonas aurantia 208</name>
    <dbReference type="NCBI Taxonomy" id="1314867"/>
    <lineage>
        <taxon>Bacteria</taxon>
        <taxon>Pseudomonadati</taxon>
        <taxon>Pseudomonadota</taxon>
        <taxon>Gammaproteobacteria</taxon>
        <taxon>Alteromonadales</taxon>
        <taxon>Pseudoalteromonadaceae</taxon>
        <taxon>Pseudoalteromonas</taxon>
    </lineage>
</organism>
<dbReference type="PANTHER" id="PTHR30399:SF1">
    <property type="entry name" value="UTP PYROPHOSPHATASE"/>
    <property type="match status" value="1"/>
</dbReference>
<dbReference type="InterPro" id="IPR053136">
    <property type="entry name" value="UTP_pyrophosphatase-like"/>
</dbReference>
<dbReference type="Pfam" id="PF01863">
    <property type="entry name" value="YgjP-like"/>
    <property type="match status" value="1"/>
</dbReference>
<protein>
    <recommendedName>
        <fullName evidence="1">YgjP-like metallopeptidase domain-containing protein</fullName>
    </recommendedName>
</protein>
<dbReference type="CDD" id="cd07344">
    <property type="entry name" value="M48_yhfN_like"/>
    <property type="match status" value="1"/>
</dbReference>
<feature type="domain" description="YgjP-like metallopeptidase" evidence="1">
    <location>
        <begin position="13"/>
        <end position="214"/>
    </location>
</feature>
<dbReference type="EMBL" id="AQGV01000012">
    <property type="protein sequence ID" value="MBE0367506.1"/>
    <property type="molecule type" value="Genomic_DNA"/>
</dbReference>
<accession>A0ABR9E958</accession>
<dbReference type="Proteomes" id="UP000615755">
    <property type="component" value="Unassembled WGS sequence"/>
</dbReference>
<keyword evidence="3" id="KW-1185">Reference proteome</keyword>
<reference evidence="2 3" key="1">
    <citation type="submission" date="2015-03" db="EMBL/GenBank/DDBJ databases">
        <title>Genome sequence of Pseudoalteromonas aurantia.</title>
        <authorList>
            <person name="Xie B.-B."/>
            <person name="Rong J.-C."/>
            <person name="Qin Q.-L."/>
            <person name="Zhang Y.-Z."/>
        </authorList>
    </citation>
    <scope>NUCLEOTIDE SEQUENCE [LARGE SCALE GENOMIC DNA]</scope>
    <source>
        <strain evidence="2 3">208</strain>
    </source>
</reference>
<evidence type="ECO:0000313" key="2">
    <source>
        <dbReference type="EMBL" id="MBE0367506.1"/>
    </source>
</evidence>
<dbReference type="PANTHER" id="PTHR30399">
    <property type="entry name" value="UNCHARACTERIZED PROTEIN YGJP"/>
    <property type="match status" value="1"/>
</dbReference>
<comment type="caution">
    <text evidence="2">The sequence shown here is derived from an EMBL/GenBank/DDBJ whole genome shotgun (WGS) entry which is preliminary data.</text>
</comment>
<dbReference type="Gene3D" id="3.30.2010.10">
    <property type="entry name" value="Metalloproteases ('zincins'), catalytic domain"/>
    <property type="match status" value="1"/>
</dbReference>
<dbReference type="InterPro" id="IPR002725">
    <property type="entry name" value="YgjP-like_metallopeptidase"/>
</dbReference>
<evidence type="ECO:0000313" key="3">
    <source>
        <dbReference type="Proteomes" id="UP000615755"/>
    </source>
</evidence>